<proteinExistence type="predicted"/>
<dbReference type="InterPro" id="IPR003848">
    <property type="entry name" value="DUF218"/>
</dbReference>
<name>A0A7X6S1G7_9STRE</name>
<feature type="domain" description="DUF218" evidence="1">
    <location>
        <begin position="44"/>
        <end position="191"/>
    </location>
</feature>
<accession>A0A7X6S1G7</accession>
<protein>
    <submittedName>
        <fullName evidence="2">YdcF family protein</fullName>
    </submittedName>
</protein>
<evidence type="ECO:0000313" key="2">
    <source>
        <dbReference type="EMBL" id="NKZ21154.1"/>
    </source>
</evidence>
<keyword evidence="3" id="KW-1185">Reference proteome</keyword>
<dbReference type="Pfam" id="PF02698">
    <property type="entry name" value="DUF218"/>
    <property type="match status" value="1"/>
</dbReference>
<gene>
    <name evidence="2" type="ORF">HF992_09995</name>
</gene>
<dbReference type="Gene3D" id="3.40.50.620">
    <property type="entry name" value="HUPs"/>
    <property type="match status" value="1"/>
</dbReference>
<dbReference type="CDD" id="cd06259">
    <property type="entry name" value="YdcF-like"/>
    <property type="match status" value="1"/>
</dbReference>
<evidence type="ECO:0000313" key="3">
    <source>
        <dbReference type="Proteomes" id="UP000522720"/>
    </source>
</evidence>
<dbReference type="GO" id="GO:0000270">
    <property type="term" value="P:peptidoglycan metabolic process"/>
    <property type="evidence" value="ECO:0007669"/>
    <property type="project" value="TreeGrafter"/>
</dbReference>
<dbReference type="PANTHER" id="PTHR30336:SF4">
    <property type="entry name" value="ENVELOPE BIOGENESIS FACTOR ELYC"/>
    <property type="match status" value="1"/>
</dbReference>
<dbReference type="AlphaFoldDB" id="A0A7X6S1G7"/>
<dbReference type="GO" id="GO:0043164">
    <property type="term" value="P:Gram-negative-bacterium-type cell wall biogenesis"/>
    <property type="evidence" value="ECO:0007669"/>
    <property type="project" value="TreeGrafter"/>
</dbReference>
<sequence length="216" mass="24523">MIEREPDVPELTTDDIALLTEAVFGQDQLPQVCDLGFIFSSTHPLHWEKAVEAYRQGYVSQFLVTGGRSKTGQAHPDWSGGERTEAEVIIEHLVAGGVPRNAILHENQSTNFLENVLFAKDLIDFSRVKSILVICKSHVAGRQLRTLSQHIPDAIDLISYPFDTAYKGQIIRRSDWMTSDIGRRRVWGEYLRLLRYGEQGHLKPLDNQLKGVQHDF</sequence>
<comment type="caution">
    <text evidence="2">The sequence shown here is derived from an EMBL/GenBank/DDBJ whole genome shotgun (WGS) entry which is preliminary data.</text>
</comment>
<dbReference type="InterPro" id="IPR014729">
    <property type="entry name" value="Rossmann-like_a/b/a_fold"/>
</dbReference>
<evidence type="ECO:0000259" key="1">
    <source>
        <dbReference type="Pfam" id="PF02698"/>
    </source>
</evidence>
<reference evidence="2 3" key="1">
    <citation type="submission" date="2020-04" db="EMBL/GenBank/DDBJ databases">
        <title>MicrobeNet Type strains.</title>
        <authorList>
            <person name="Nicholson A.C."/>
        </authorList>
    </citation>
    <scope>NUCLEOTIDE SEQUENCE [LARGE SCALE GENOMIC DNA]</scope>
    <source>
        <strain evidence="2 3">CCUG 69612</strain>
    </source>
</reference>
<dbReference type="Proteomes" id="UP000522720">
    <property type="component" value="Unassembled WGS sequence"/>
</dbReference>
<dbReference type="EMBL" id="JAAXPR010000024">
    <property type="protein sequence ID" value="NKZ21154.1"/>
    <property type="molecule type" value="Genomic_DNA"/>
</dbReference>
<dbReference type="InterPro" id="IPR051599">
    <property type="entry name" value="Cell_Envelope_Assoc"/>
</dbReference>
<organism evidence="2 3">
    <name type="scientific">Streptococcus ovuberis</name>
    <dbReference type="NCBI Taxonomy" id="1936207"/>
    <lineage>
        <taxon>Bacteria</taxon>
        <taxon>Bacillati</taxon>
        <taxon>Bacillota</taxon>
        <taxon>Bacilli</taxon>
        <taxon>Lactobacillales</taxon>
        <taxon>Streptococcaceae</taxon>
        <taxon>Streptococcus</taxon>
    </lineage>
</organism>
<dbReference type="RefSeq" id="WP_168549885.1">
    <property type="nucleotide sequence ID" value="NZ_JAAXPR010000024.1"/>
</dbReference>
<dbReference type="GO" id="GO:0005886">
    <property type="term" value="C:plasma membrane"/>
    <property type="evidence" value="ECO:0007669"/>
    <property type="project" value="TreeGrafter"/>
</dbReference>
<dbReference type="PANTHER" id="PTHR30336">
    <property type="entry name" value="INNER MEMBRANE PROTEIN, PROBABLE PERMEASE"/>
    <property type="match status" value="1"/>
</dbReference>